<dbReference type="Proteomes" id="UP000277214">
    <property type="component" value="Chromosome 1"/>
</dbReference>
<proteinExistence type="predicted"/>
<protein>
    <submittedName>
        <fullName evidence="1">Uncharacterized protein</fullName>
    </submittedName>
</protein>
<sequence length="73" mass="7816">MLRISVSIVLDSHKSSVAESFSRGVLSSVPGGRISKLQEHLLNTVYSCILHVVEISVQFLGTGLFCIGLEISG</sequence>
<organism evidence="1 2">
    <name type="scientific">Salmonella enterica I</name>
    <dbReference type="NCBI Taxonomy" id="59201"/>
    <lineage>
        <taxon>Bacteria</taxon>
        <taxon>Pseudomonadati</taxon>
        <taxon>Pseudomonadota</taxon>
        <taxon>Gammaproteobacteria</taxon>
        <taxon>Enterobacterales</taxon>
        <taxon>Enterobacteriaceae</taxon>
        <taxon>Salmonella</taxon>
    </lineage>
</organism>
<gene>
    <name evidence="1" type="ORF">NCTC8272_01094</name>
</gene>
<accession>A0A447P9Z2</accession>
<dbReference type="AlphaFoldDB" id="A0A447P9Z2"/>
<reference evidence="1 2" key="1">
    <citation type="submission" date="2018-12" db="EMBL/GenBank/DDBJ databases">
        <authorList>
            <consortium name="Pathogen Informatics"/>
        </authorList>
    </citation>
    <scope>NUCLEOTIDE SEQUENCE [LARGE SCALE GENOMIC DNA]</scope>
    <source>
        <strain evidence="1 2">NCTC8272</strain>
    </source>
</reference>
<dbReference type="EMBL" id="LR134149">
    <property type="protein sequence ID" value="VEA33385.1"/>
    <property type="molecule type" value="Genomic_DNA"/>
</dbReference>
<evidence type="ECO:0000313" key="1">
    <source>
        <dbReference type="EMBL" id="VEA33385.1"/>
    </source>
</evidence>
<evidence type="ECO:0000313" key="2">
    <source>
        <dbReference type="Proteomes" id="UP000277214"/>
    </source>
</evidence>
<name>A0A447P9Z2_SALET</name>